<accession>A0A9K3IPA2</accession>
<sequence>MPPPQTTVPKAFNFISGHRKPTHNHRPTLHGGLFTNRQTHNPNQTHHHHHHPTPTFTLQNWTPQDPLTTPPPPPQSPSHHFFAVAQTLSPIARYITDSFRKHKHWGPQVVADLNKLRRVTPKLVAEVLKVESDPVIASKFFHWAGKQKGYRHDFASYNAFAYCLNRNNRFRAADQVPEMMSMQGKPPTEKQFEILIRMHSDNNRGLRVYYVYEKMLKFGVKPRVFLYNRIMDALVKTGHVDLCMSVYNDFKKGGSAEEGVTFMILIKGLCKAGRVEEAIGLVDRMRKLCKPDVFAYTAMIRILVSEGDLDGCLRVWKEMERDKVQPDVMAYATLVTGLCKGNRVDKGYEFFNQMKEKRYLIDRAIYGSLIEGFVNDGKVGTACELLEDLINSGYRADLVIYNHLIKGLCNAKHASKAHKLFTVTVEEDLKPDFETVNPMLVCYAESRKFYEFSKLLEQMESLGFDVIHDLVKFFSLMVGEKDRVITALDVFDNLKPKGYCGVSIYNILIGALYESGEVKKALSLFQELKESKTEPDLCTYSNAVLCYVNLGDIHEACSCYNKIKDMSLVMSVDAYVFLVKGLCKIGEIDSASVLVRECLANVTSGPREFKYFLRIIHTCRSNDADKVMVVINEMVQDGCPPDDVIYCAVISGMCQYGTIEEGRKVFSSMRECKMVTESDLVVYDDLLIDHMKKKTADLVLSGLKFFRLESKLKAKGSSLLPS</sequence>
<dbReference type="EMBL" id="MNCJ02000322">
    <property type="protein sequence ID" value="KAF5799945.1"/>
    <property type="molecule type" value="Genomic_DNA"/>
</dbReference>
<dbReference type="Pfam" id="PF12854">
    <property type="entry name" value="PPR_1"/>
    <property type="match status" value="1"/>
</dbReference>
<dbReference type="SUPFAM" id="SSF48452">
    <property type="entry name" value="TPR-like"/>
    <property type="match status" value="1"/>
</dbReference>
<feature type="repeat" description="PPR" evidence="2">
    <location>
        <begin position="642"/>
        <end position="676"/>
    </location>
</feature>
<dbReference type="InterPro" id="IPR011990">
    <property type="entry name" value="TPR-like_helical_dom_sf"/>
</dbReference>
<dbReference type="Pfam" id="PF13812">
    <property type="entry name" value="PPR_3"/>
    <property type="match status" value="1"/>
</dbReference>
<feature type="compositionally biased region" description="Basic residues" evidence="3">
    <location>
        <begin position="17"/>
        <end position="28"/>
    </location>
</feature>
<reference evidence="4" key="2">
    <citation type="submission" date="2020-06" db="EMBL/GenBank/DDBJ databases">
        <title>Helianthus annuus Genome sequencing and assembly Release 2.</title>
        <authorList>
            <person name="Gouzy J."/>
            <person name="Langlade N."/>
            <person name="Munos S."/>
        </authorList>
    </citation>
    <scope>NUCLEOTIDE SEQUENCE</scope>
    <source>
        <tissue evidence="4">Leaves</tissue>
    </source>
</reference>
<feature type="repeat" description="PPR" evidence="2">
    <location>
        <begin position="362"/>
        <end position="396"/>
    </location>
</feature>
<keyword evidence="5" id="KW-1185">Reference proteome</keyword>
<dbReference type="Gramene" id="mRNA:HanXRQr2_Chr07g0310311">
    <property type="protein sequence ID" value="CDS:HanXRQr2_Chr07g0310311.1"/>
    <property type="gene ID" value="HanXRQr2_Chr07g0310311"/>
</dbReference>
<comment type="caution">
    <text evidence="4">The sequence shown here is derived from an EMBL/GenBank/DDBJ whole genome shotgun (WGS) entry which is preliminary data.</text>
</comment>
<keyword evidence="1" id="KW-0677">Repeat</keyword>
<dbReference type="GO" id="GO:0003729">
    <property type="term" value="F:mRNA binding"/>
    <property type="evidence" value="ECO:0000318"/>
    <property type="project" value="GO_Central"/>
</dbReference>
<dbReference type="PANTHER" id="PTHR47932">
    <property type="entry name" value="ATPASE EXPRESSION PROTEIN 3"/>
    <property type="match status" value="1"/>
</dbReference>
<dbReference type="InterPro" id="IPR002885">
    <property type="entry name" value="PPR_rpt"/>
</dbReference>
<dbReference type="Pfam" id="PF01535">
    <property type="entry name" value="PPR"/>
    <property type="match status" value="2"/>
</dbReference>
<dbReference type="Gene3D" id="1.25.40.10">
    <property type="entry name" value="Tetratricopeptide repeat domain"/>
    <property type="match status" value="5"/>
</dbReference>
<feature type="repeat" description="PPR" evidence="2">
    <location>
        <begin position="292"/>
        <end position="326"/>
    </location>
</feature>
<reference evidence="4" key="1">
    <citation type="journal article" date="2017" name="Nature">
        <title>The sunflower genome provides insights into oil metabolism, flowering and Asterid evolution.</title>
        <authorList>
            <person name="Badouin H."/>
            <person name="Gouzy J."/>
            <person name="Grassa C.J."/>
            <person name="Murat F."/>
            <person name="Staton S.E."/>
            <person name="Cottret L."/>
            <person name="Lelandais-Briere C."/>
            <person name="Owens G.L."/>
            <person name="Carrere S."/>
            <person name="Mayjonade B."/>
            <person name="Legrand L."/>
            <person name="Gill N."/>
            <person name="Kane N.C."/>
            <person name="Bowers J.E."/>
            <person name="Hubner S."/>
            <person name="Bellec A."/>
            <person name="Berard A."/>
            <person name="Berges H."/>
            <person name="Blanchet N."/>
            <person name="Boniface M.C."/>
            <person name="Brunel D."/>
            <person name="Catrice O."/>
            <person name="Chaidir N."/>
            <person name="Claudel C."/>
            <person name="Donnadieu C."/>
            <person name="Faraut T."/>
            <person name="Fievet G."/>
            <person name="Helmstetter N."/>
            <person name="King M."/>
            <person name="Knapp S.J."/>
            <person name="Lai Z."/>
            <person name="Le Paslier M.C."/>
            <person name="Lippi Y."/>
            <person name="Lorenzon L."/>
            <person name="Mandel J.R."/>
            <person name="Marage G."/>
            <person name="Marchand G."/>
            <person name="Marquand E."/>
            <person name="Bret-Mestries E."/>
            <person name="Morien E."/>
            <person name="Nambeesan S."/>
            <person name="Nguyen T."/>
            <person name="Pegot-Espagnet P."/>
            <person name="Pouilly N."/>
            <person name="Raftis F."/>
            <person name="Sallet E."/>
            <person name="Schiex T."/>
            <person name="Thomas J."/>
            <person name="Vandecasteele C."/>
            <person name="Vares D."/>
            <person name="Vear F."/>
            <person name="Vautrin S."/>
            <person name="Crespi M."/>
            <person name="Mangin B."/>
            <person name="Burke J.M."/>
            <person name="Salse J."/>
            <person name="Munos S."/>
            <person name="Vincourt P."/>
            <person name="Rieseberg L.H."/>
            <person name="Langlade N.B."/>
        </authorList>
    </citation>
    <scope>NUCLEOTIDE SEQUENCE</scope>
    <source>
        <tissue evidence="4">Leaves</tissue>
    </source>
</reference>
<dbReference type="PANTHER" id="PTHR47932:SF10">
    <property type="entry name" value="OS07G0179000 PROTEIN"/>
    <property type="match status" value="1"/>
</dbReference>
<organism evidence="4 5">
    <name type="scientific">Helianthus annuus</name>
    <name type="common">Common sunflower</name>
    <dbReference type="NCBI Taxonomy" id="4232"/>
    <lineage>
        <taxon>Eukaryota</taxon>
        <taxon>Viridiplantae</taxon>
        <taxon>Streptophyta</taxon>
        <taxon>Embryophyta</taxon>
        <taxon>Tracheophyta</taxon>
        <taxon>Spermatophyta</taxon>
        <taxon>Magnoliopsida</taxon>
        <taxon>eudicotyledons</taxon>
        <taxon>Gunneridae</taxon>
        <taxon>Pentapetalae</taxon>
        <taxon>asterids</taxon>
        <taxon>campanulids</taxon>
        <taxon>Asterales</taxon>
        <taxon>Asteraceae</taxon>
        <taxon>Asteroideae</taxon>
        <taxon>Heliantheae alliance</taxon>
        <taxon>Heliantheae</taxon>
        <taxon>Helianthus</taxon>
    </lineage>
</organism>
<dbReference type="Proteomes" id="UP000215914">
    <property type="component" value="Unassembled WGS sequence"/>
</dbReference>
<dbReference type="OrthoDB" id="185373at2759"/>
<feature type="compositionally biased region" description="Low complexity" evidence="3">
    <location>
        <begin position="35"/>
        <end position="44"/>
    </location>
</feature>
<dbReference type="AlphaFoldDB" id="A0A9K3IPA2"/>
<evidence type="ECO:0000256" key="2">
    <source>
        <dbReference type="PROSITE-ProRule" id="PRU00708"/>
    </source>
</evidence>
<dbReference type="NCBIfam" id="TIGR00756">
    <property type="entry name" value="PPR"/>
    <property type="match status" value="6"/>
</dbReference>
<name>A0A9K3IPA2_HELAN</name>
<feature type="repeat" description="PPR" evidence="2">
    <location>
        <begin position="258"/>
        <end position="288"/>
    </location>
</feature>
<proteinExistence type="predicted"/>
<gene>
    <name evidence="4" type="ORF">HanXRQr2_Chr07g0310311</name>
</gene>
<feature type="repeat" description="PPR" evidence="2">
    <location>
        <begin position="327"/>
        <end position="361"/>
    </location>
</feature>
<dbReference type="PROSITE" id="PS51375">
    <property type="entry name" value="PPR"/>
    <property type="match status" value="7"/>
</dbReference>
<feature type="repeat" description="PPR" evidence="2">
    <location>
        <begin position="501"/>
        <end position="535"/>
    </location>
</feature>
<evidence type="ECO:0000313" key="5">
    <source>
        <dbReference type="Proteomes" id="UP000215914"/>
    </source>
</evidence>
<dbReference type="Pfam" id="PF13041">
    <property type="entry name" value="PPR_2"/>
    <property type="match status" value="2"/>
</dbReference>
<evidence type="ECO:0000313" key="4">
    <source>
        <dbReference type="EMBL" id="KAF5799945.1"/>
    </source>
</evidence>
<protein>
    <submittedName>
        <fullName evidence="4">Tetratricopeptide-like helical domain superfamily</fullName>
    </submittedName>
</protein>
<evidence type="ECO:0000256" key="1">
    <source>
        <dbReference type="ARBA" id="ARBA00022737"/>
    </source>
</evidence>
<feature type="repeat" description="PPR" evidence="2">
    <location>
        <begin position="397"/>
        <end position="431"/>
    </location>
</feature>
<evidence type="ECO:0000256" key="3">
    <source>
        <dbReference type="SAM" id="MobiDB-lite"/>
    </source>
</evidence>
<feature type="region of interest" description="Disordered" evidence="3">
    <location>
        <begin position="16"/>
        <end position="80"/>
    </location>
</feature>